<dbReference type="Pfam" id="PF00255">
    <property type="entry name" value="GSHPx"/>
    <property type="match status" value="1"/>
</dbReference>
<dbReference type="PROSITE" id="PS51355">
    <property type="entry name" value="GLUTATHIONE_PEROXID_3"/>
    <property type="match status" value="1"/>
</dbReference>
<dbReference type="PIRSF" id="PIRSF000303">
    <property type="entry name" value="Glutathion_perox"/>
    <property type="match status" value="1"/>
</dbReference>
<evidence type="ECO:0000313" key="6">
    <source>
        <dbReference type="EMBL" id="RUQ26923.1"/>
    </source>
</evidence>
<dbReference type="OrthoDB" id="9789406at2"/>
<proteinExistence type="inferred from homology"/>
<evidence type="ECO:0000256" key="2">
    <source>
        <dbReference type="ARBA" id="ARBA00022559"/>
    </source>
</evidence>
<dbReference type="PANTHER" id="PTHR11592:SF78">
    <property type="entry name" value="GLUTATHIONE PEROXIDASE"/>
    <property type="match status" value="1"/>
</dbReference>
<evidence type="ECO:0000256" key="3">
    <source>
        <dbReference type="ARBA" id="ARBA00023002"/>
    </source>
</evidence>
<gene>
    <name evidence="6" type="ORF">ELQ35_17865</name>
</gene>
<feature type="active site" evidence="4">
    <location>
        <position position="35"/>
    </location>
</feature>
<evidence type="ECO:0000256" key="5">
    <source>
        <dbReference type="RuleBase" id="RU000499"/>
    </source>
</evidence>
<dbReference type="InterPro" id="IPR036249">
    <property type="entry name" value="Thioredoxin-like_sf"/>
</dbReference>
<dbReference type="CDD" id="cd00340">
    <property type="entry name" value="GSH_Peroxidase"/>
    <property type="match status" value="1"/>
</dbReference>
<dbReference type="PRINTS" id="PR01011">
    <property type="entry name" value="GLUTPROXDASE"/>
</dbReference>
<dbReference type="RefSeq" id="WP_126866567.1">
    <property type="nucleotide sequence ID" value="NZ_JAUSTX010000031.1"/>
</dbReference>
<dbReference type="EMBL" id="RYZZ01000032">
    <property type="protein sequence ID" value="RUQ26923.1"/>
    <property type="molecule type" value="Genomic_DNA"/>
</dbReference>
<name>A0A3S0W3L1_9BACI</name>
<evidence type="ECO:0000256" key="1">
    <source>
        <dbReference type="ARBA" id="ARBA00006926"/>
    </source>
</evidence>
<dbReference type="AlphaFoldDB" id="A0A3S0W3L1"/>
<comment type="caution">
    <text evidence="6">The sequence shown here is derived from an EMBL/GenBank/DDBJ whole genome shotgun (WGS) entry which is preliminary data.</text>
</comment>
<dbReference type="PROSITE" id="PS00460">
    <property type="entry name" value="GLUTATHIONE_PEROXID_1"/>
    <property type="match status" value="1"/>
</dbReference>
<evidence type="ECO:0000313" key="7">
    <source>
        <dbReference type="Proteomes" id="UP000267430"/>
    </source>
</evidence>
<keyword evidence="7" id="KW-1185">Reference proteome</keyword>
<dbReference type="GO" id="GO:0034599">
    <property type="term" value="P:cellular response to oxidative stress"/>
    <property type="evidence" value="ECO:0007669"/>
    <property type="project" value="TreeGrafter"/>
</dbReference>
<dbReference type="InterPro" id="IPR029760">
    <property type="entry name" value="GPX_CS"/>
</dbReference>
<keyword evidence="2 5" id="KW-0575">Peroxidase</keyword>
<evidence type="ECO:0000256" key="4">
    <source>
        <dbReference type="PIRSR" id="PIRSR000303-1"/>
    </source>
</evidence>
<dbReference type="Gene3D" id="3.40.30.10">
    <property type="entry name" value="Glutaredoxin"/>
    <property type="match status" value="1"/>
</dbReference>
<dbReference type="Proteomes" id="UP000267430">
    <property type="component" value="Unassembled WGS sequence"/>
</dbReference>
<dbReference type="GO" id="GO:0004601">
    <property type="term" value="F:peroxidase activity"/>
    <property type="evidence" value="ECO:0007669"/>
    <property type="project" value="UniProtKB-KW"/>
</dbReference>
<dbReference type="PANTHER" id="PTHR11592">
    <property type="entry name" value="GLUTATHIONE PEROXIDASE"/>
    <property type="match status" value="1"/>
</dbReference>
<comment type="similarity">
    <text evidence="1 5">Belongs to the glutathione peroxidase family.</text>
</comment>
<accession>A0A3S0W3L1</accession>
<keyword evidence="3 5" id="KW-0560">Oxidoreductase</keyword>
<dbReference type="SUPFAM" id="SSF52833">
    <property type="entry name" value="Thioredoxin-like"/>
    <property type="match status" value="1"/>
</dbReference>
<reference evidence="6 7" key="1">
    <citation type="submission" date="2018-12" db="EMBL/GenBank/DDBJ databases">
        <title>Bacillus chawlae sp. nov., Bacillus glennii sp. nov., and Bacillus saganii sp. nov. Isolated from the Vehicle Assembly Building at Kennedy Space Center where the Viking Spacecraft were Assembled.</title>
        <authorList>
            <person name="Seuylemezian A."/>
            <person name="Vaishampayan P."/>
        </authorList>
    </citation>
    <scope>NUCLEOTIDE SEQUENCE [LARGE SCALE GENOMIC DNA]</scope>
    <source>
        <strain evidence="6 7">L5</strain>
    </source>
</reference>
<protein>
    <recommendedName>
        <fullName evidence="5">Glutathione peroxidase</fullName>
    </recommendedName>
</protein>
<dbReference type="FunFam" id="3.40.30.10:FF:000010">
    <property type="entry name" value="Glutathione peroxidase"/>
    <property type="match status" value="1"/>
</dbReference>
<sequence length="174" mass="19626">MSVHSFHANLSNGEEISLEKYKGKVMLLVNTASKCGLTPQYEGIEKLFETYNEKGFTVLGFPCNQFGGQEPGTDEEISSFCSVNYNVTFPLFQKIEVNGENAHPLYQYLREQAPVDADLDENSPLNQDSNVEDSSIKWNFTKFLIDQDGNVVKRFAPTTKPEEIVGDIEKLLFK</sequence>
<organism evidence="6 7">
    <name type="scientific">Peribacillus cavernae</name>
    <dbReference type="NCBI Taxonomy" id="1674310"/>
    <lineage>
        <taxon>Bacteria</taxon>
        <taxon>Bacillati</taxon>
        <taxon>Bacillota</taxon>
        <taxon>Bacilli</taxon>
        <taxon>Bacillales</taxon>
        <taxon>Bacillaceae</taxon>
        <taxon>Peribacillus</taxon>
    </lineage>
</organism>
<dbReference type="InterPro" id="IPR029759">
    <property type="entry name" value="GPX_AS"/>
</dbReference>
<dbReference type="PROSITE" id="PS00763">
    <property type="entry name" value="GLUTATHIONE_PEROXID_2"/>
    <property type="match status" value="1"/>
</dbReference>
<dbReference type="InterPro" id="IPR000889">
    <property type="entry name" value="Glutathione_peroxidase"/>
</dbReference>